<dbReference type="Proteomes" id="UP000231451">
    <property type="component" value="Unassembled WGS sequence"/>
</dbReference>
<feature type="compositionally biased region" description="Basic and acidic residues" evidence="1">
    <location>
        <begin position="39"/>
        <end position="48"/>
    </location>
</feature>
<dbReference type="RefSeq" id="WP_100512765.1">
    <property type="nucleotide sequence ID" value="NZ_PEBK01000004.1"/>
</dbReference>
<organism evidence="2 3">
    <name type="scientific">Bifidobacterium simiarum</name>
    <dbReference type="NCBI Taxonomy" id="2045441"/>
    <lineage>
        <taxon>Bacteria</taxon>
        <taxon>Bacillati</taxon>
        <taxon>Actinomycetota</taxon>
        <taxon>Actinomycetes</taxon>
        <taxon>Bifidobacteriales</taxon>
        <taxon>Bifidobacteriaceae</taxon>
        <taxon>Bifidobacterium</taxon>
    </lineage>
</organism>
<dbReference type="OrthoDB" id="3579809at2"/>
<name>A0A2M9HEV1_9BIFI</name>
<evidence type="ECO:0000313" key="2">
    <source>
        <dbReference type="EMBL" id="PJM75347.1"/>
    </source>
</evidence>
<evidence type="ECO:0000256" key="1">
    <source>
        <dbReference type="SAM" id="MobiDB-lite"/>
    </source>
</evidence>
<keyword evidence="3" id="KW-1185">Reference proteome</keyword>
<evidence type="ECO:0000313" key="3">
    <source>
        <dbReference type="Proteomes" id="UP000231451"/>
    </source>
</evidence>
<protein>
    <submittedName>
        <fullName evidence="2">Uncharacterized protein</fullName>
    </submittedName>
</protein>
<comment type="caution">
    <text evidence="2">The sequence shown here is derived from an EMBL/GenBank/DDBJ whole genome shotgun (WGS) entry which is preliminary data.</text>
</comment>
<dbReference type="AlphaFoldDB" id="A0A2M9HEV1"/>
<dbReference type="EMBL" id="PEBK01000004">
    <property type="protein sequence ID" value="PJM75347.1"/>
    <property type="molecule type" value="Genomic_DNA"/>
</dbReference>
<feature type="region of interest" description="Disordered" evidence="1">
    <location>
        <begin position="29"/>
        <end position="48"/>
    </location>
</feature>
<sequence length="105" mass="11735">MKTNTPLGDDNSISDQDLEKLGLEITARLEAMDDPPGPEDPRTSPKYDPRVKLYQQRYALAELEKEIEASVQECRDHGLSWHKIGMALGITGEAARQHFGKKKSA</sequence>
<reference evidence="2 3" key="1">
    <citation type="submission" date="2017-10" db="EMBL/GenBank/DDBJ databases">
        <title>Draft genome sequences of strains TRE 1, TRE 9, TRE H and TRI 7, isolated from tamarins, belonging to four potential novel Bifidobacterium species.</title>
        <authorList>
            <person name="Mattarelli P."/>
            <person name="Modesto M."/>
            <person name="Puglisi E."/>
            <person name="Morelli L."/>
            <person name="Spezio C."/>
            <person name="Bonetti A."/>
            <person name="Sandri C."/>
        </authorList>
    </citation>
    <scope>NUCLEOTIDE SEQUENCE [LARGE SCALE GENOMIC DNA]</scope>
    <source>
        <strain evidence="3">TRI7</strain>
    </source>
</reference>
<gene>
    <name evidence="2" type="ORF">CSQ87_04855</name>
</gene>
<accession>A0A2M9HEV1</accession>
<proteinExistence type="predicted"/>